<evidence type="ECO:0000256" key="2">
    <source>
        <dbReference type="SAM" id="Phobius"/>
    </source>
</evidence>
<keyword evidence="2" id="KW-0812">Transmembrane</keyword>
<protein>
    <submittedName>
        <fullName evidence="3">Prepilin-type cleavage/methylation domain-containing protein</fullName>
    </submittedName>
</protein>
<name>A0A2Z3HFY2_9BACT</name>
<keyword evidence="4" id="KW-1185">Reference proteome</keyword>
<dbReference type="EMBL" id="CP025958">
    <property type="protein sequence ID" value="AWM40714.1"/>
    <property type="molecule type" value="Genomic_DNA"/>
</dbReference>
<evidence type="ECO:0000313" key="3">
    <source>
        <dbReference type="EMBL" id="AWM40714.1"/>
    </source>
</evidence>
<keyword evidence="2" id="KW-0472">Membrane</keyword>
<feature type="region of interest" description="Disordered" evidence="1">
    <location>
        <begin position="1"/>
        <end position="43"/>
    </location>
</feature>
<dbReference type="NCBIfam" id="TIGR02532">
    <property type="entry name" value="IV_pilin_GFxxxE"/>
    <property type="match status" value="1"/>
</dbReference>
<dbReference type="KEGG" id="gog:C1280_29505"/>
<gene>
    <name evidence="3" type="ORF">C1280_29505</name>
</gene>
<dbReference type="Pfam" id="PF07963">
    <property type="entry name" value="N_methyl"/>
    <property type="match status" value="1"/>
</dbReference>
<evidence type="ECO:0000313" key="4">
    <source>
        <dbReference type="Proteomes" id="UP000245802"/>
    </source>
</evidence>
<dbReference type="Proteomes" id="UP000245802">
    <property type="component" value="Chromosome"/>
</dbReference>
<evidence type="ECO:0000256" key="1">
    <source>
        <dbReference type="SAM" id="MobiDB-lite"/>
    </source>
</evidence>
<feature type="transmembrane region" description="Helical" evidence="2">
    <location>
        <begin position="51"/>
        <end position="73"/>
    </location>
</feature>
<organism evidence="3 4">
    <name type="scientific">Gemmata obscuriglobus</name>
    <dbReference type="NCBI Taxonomy" id="114"/>
    <lineage>
        <taxon>Bacteria</taxon>
        <taxon>Pseudomonadati</taxon>
        <taxon>Planctomycetota</taxon>
        <taxon>Planctomycetia</taxon>
        <taxon>Gemmatales</taxon>
        <taxon>Gemmataceae</taxon>
        <taxon>Gemmata</taxon>
    </lineage>
</organism>
<accession>A0A2Z3HFY2</accession>
<sequence length="440" mass="48679">MTVSDRCPTPENDQHTSQTFERTRDRRPAAPDEDDRMTSRTIHRPARRGRAAFTLPELLVVVTVTLILMSILVQATTIITNTVSEAKAQGDFVGQERMAIAVMRRDLQLDHFLEEDGKPNLGRKVSDQRIDQATVVNGQLTYKPPRSGYFWVYAPPAKSRTGWTYDPSQPPTWNVEEGDDNAGFGSSRAGSHFMQFTIVVPGGAPQNTLTADVPMGDPNVITGTCAEVAYFLERHNPPRTTSGLAGGAEVYKLIRRQRLAARNTDDDPAYESILKSYLGAPKNMAPADPLEVIACSYDSAQTRYDVLNLNNLTPRSSRLVRQSISNYRIGEDVLHNYVTSFELKFTGPQTGGVSYLAPATGNIWPRPFNLGNTDYPYDALPFNGEYDTGDESLRAPANLATATVTGPVLKPIRITGIQIRLRCWNPSNKQTRQTTTAVEL</sequence>
<reference evidence="3 4" key="1">
    <citation type="submission" date="2018-01" db="EMBL/GenBank/DDBJ databases">
        <title>G. obscuriglobus.</title>
        <authorList>
            <person name="Franke J."/>
            <person name="Blomberg W."/>
            <person name="Selmecki A."/>
        </authorList>
    </citation>
    <scope>NUCLEOTIDE SEQUENCE [LARGE SCALE GENOMIC DNA]</scope>
    <source>
        <strain evidence="3 4">DSM 5831</strain>
    </source>
</reference>
<dbReference type="AlphaFoldDB" id="A0A2Z3HFY2"/>
<feature type="compositionally biased region" description="Basic and acidic residues" evidence="1">
    <location>
        <begin position="21"/>
        <end position="30"/>
    </location>
</feature>
<keyword evidence="2" id="KW-1133">Transmembrane helix</keyword>
<proteinExistence type="predicted"/>
<dbReference type="InterPro" id="IPR012902">
    <property type="entry name" value="N_methyl_site"/>
</dbReference>